<gene>
    <name evidence="3" type="ORF">GUITHDRAFT_145318</name>
</gene>
<dbReference type="HOGENOM" id="CLU_257563_0_0_1"/>
<reference evidence="4" key="3">
    <citation type="submission" date="2016-03" db="UniProtKB">
        <authorList>
            <consortium name="EnsemblProtists"/>
        </authorList>
    </citation>
    <scope>IDENTIFICATION</scope>
</reference>
<feature type="region of interest" description="Disordered" evidence="1">
    <location>
        <begin position="1285"/>
        <end position="1318"/>
    </location>
</feature>
<dbReference type="RefSeq" id="XP_005823925.1">
    <property type="nucleotide sequence ID" value="XM_005823868.1"/>
</dbReference>
<dbReference type="Proteomes" id="UP000011087">
    <property type="component" value="Unassembled WGS sequence"/>
</dbReference>
<sequence length="1353" mass="150933">MNKVRLIALLGCLLWQSQPCGSDDGSRIWRVVGDGAVVLVEDGDSVVSAREIVATQRAWYFLSSELNLRDNNRWRVRVRSSGSCDQPRFDESAPDVMLRCKQPALDASPDDKCAGMQGGFTLGLFHALHPCSSEPSIVSLDVEEGWVHLEEGAAACSCNMAALKSCEVLSLLVRGNFFEEQETSSIVAADLFYEEAGEETDVGAKPLSGEDAPQMLDVSGDRAQQRILRELMERGEGSSGESDGGQCHCFDLRDVSGFLLGRSFILAVVGDDFFMASPSSVRTFPAVTADKGNRRRTWYITNGLFVIDAPGHSKFSLPVSLLEESIFSSFIDFLNTLTTASDQSRRRHTVEPAALTCFDERKLETQGVVHAGRLLELFLRNKRQHESKEEDEGGARGEGGGGTGRGESIVGLWRKRKRNADKIIETETQRLQAQMRRIAIQNNLIFEVTIIPIEAIESVRSDHGTDVEIFAENRSMARLNVRGVAEEELKAFHGTLLRLLSTNSTMRAAGMGEVGSSTLTDGGETCIEEDKKEIMADIAQCVANGCVNKSSLPSSSSTACKDILAHSSLQHCILTESSSIALVSDALVLIKYDQSLEPCALFCLPVMEMTITHDRDGVHLQHRTHDIHLPHSAISESYDVQKLLLRVQQMYKESLPPLATTGKEDEFNDSSSHVPHRTSLFRSTGFSDEREKAEFNKLRSDILSCIGLQDEKRKHEGSSWLSFVSNEYLVYCVGSVRRCCNLRSLSSITSEVYKSDVLYILQEDGTSEDRTVDHCSCNITVNSSHFHVSELRSFFDLLARVSGVHMIRNDIVGKDSNHTDVIITTRNRSNRRQSSENTTCQLLVNTINNMAWNKSTMLLTKKVLHATVKLAVQVASLQQEACSSENASTCMYPSPSLNVSQLLNTSVIVDMQLVGDHQILLLHNSTLVFIKVEHAAAISSLPLLLLSDIRIDERSRTFDFLSLHVVVFSVSFLRFQPQRLYLFLYNLRSSIRSLQLEAVDLEIPPSLRTSELLDFLRRREVSEEYEEYCRRRELNSAWSRCQQWMEEMVGEEGDRIVFFLPSRRRLVGLTRKEVFLADSCGDESKPSIVRFELAEVKKVERDKGRIAMKNVRGETLMTVEEDEYNEEEKSRLLSMITRQPTTEVKEATREEAKEEVEVKVKEEGELLKGQGVGHKSQGPGDGGGTVGDLLVSRVGGRATMMSIVGKESAVALLEDAVLLVRESTGEEVEVSYEEAELASAEQRVVVMSRREETVGGRFEIEVDDFEATELGKLLAGALEMNVRGKAGEGQEGGKKGDRRRRKRKARDQEAKRKRKRRVWERDGIWKEGGERGYRSRRIGKLAPYVGAMAVKPA</sequence>
<evidence type="ECO:0000313" key="4">
    <source>
        <dbReference type="EnsemblProtists" id="EKX36945"/>
    </source>
</evidence>
<feature type="region of interest" description="Disordered" evidence="1">
    <location>
        <begin position="385"/>
        <end position="408"/>
    </location>
</feature>
<name>L1IMC4_GUITC</name>
<feature type="signal peptide" evidence="2">
    <location>
        <begin position="1"/>
        <end position="22"/>
    </location>
</feature>
<dbReference type="GeneID" id="17293731"/>
<dbReference type="EMBL" id="JH993065">
    <property type="protein sequence ID" value="EKX36945.1"/>
    <property type="molecule type" value="Genomic_DNA"/>
</dbReference>
<evidence type="ECO:0000256" key="2">
    <source>
        <dbReference type="SAM" id="SignalP"/>
    </source>
</evidence>
<evidence type="ECO:0000256" key="1">
    <source>
        <dbReference type="SAM" id="MobiDB-lite"/>
    </source>
</evidence>
<keyword evidence="2" id="KW-0732">Signal</keyword>
<evidence type="ECO:0000313" key="3">
    <source>
        <dbReference type="EMBL" id="EKX36945.1"/>
    </source>
</evidence>
<organism evidence="3">
    <name type="scientific">Guillardia theta (strain CCMP2712)</name>
    <name type="common">Cryptophyte</name>
    <dbReference type="NCBI Taxonomy" id="905079"/>
    <lineage>
        <taxon>Eukaryota</taxon>
        <taxon>Cryptophyceae</taxon>
        <taxon>Pyrenomonadales</taxon>
        <taxon>Geminigeraceae</taxon>
        <taxon>Guillardia</taxon>
    </lineage>
</organism>
<feature type="compositionally biased region" description="Gly residues" evidence="1">
    <location>
        <begin position="396"/>
        <end position="405"/>
    </location>
</feature>
<dbReference type="KEGG" id="gtt:GUITHDRAFT_145318"/>
<evidence type="ECO:0000313" key="5">
    <source>
        <dbReference type="Proteomes" id="UP000011087"/>
    </source>
</evidence>
<protein>
    <submittedName>
        <fullName evidence="3 4">Uncharacterized protein</fullName>
    </submittedName>
</protein>
<keyword evidence="5" id="KW-1185">Reference proteome</keyword>
<proteinExistence type="predicted"/>
<accession>L1IMC4</accession>
<feature type="compositionally biased region" description="Basic and acidic residues" evidence="1">
    <location>
        <begin position="1285"/>
        <end position="1295"/>
    </location>
</feature>
<reference evidence="5" key="2">
    <citation type="submission" date="2012-11" db="EMBL/GenBank/DDBJ databases">
        <authorList>
            <person name="Kuo A."/>
            <person name="Curtis B.A."/>
            <person name="Tanifuji G."/>
            <person name="Burki F."/>
            <person name="Gruber A."/>
            <person name="Irimia M."/>
            <person name="Maruyama S."/>
            <person name="Arias M.C."/>
            <person name="Ball S.G."/>
            <person name="Gile G.H."/>
            <person name="Hirakawa Y."/>
            <person name="Hopkins J.F."/>
            <person name="Rensing S.A."/>
            <person name="Schmutz J."/>
            <person name="Symeonidi A."/>
            <person name="Elias M."/>
            <person name="Eveleigh R.J."/>
            <person name="Herman E.K."/>
            <person name="Klute M.J."/>
            <person name="Nakayama T."/>
            <person name="Obornik M."/>
            <person name="Reyes-Prieto A."/>
            <person name="Armbrust E.V."/>
            <person name="Aves S.J."/>
            <person name="Beiko R.G."/>
            <person name="Coutinho P."/>
            <person name="Dacks J.B."/>
            <person name="Durnford D.G."/>
            <person name="Fast N.M."/>
            <person name="Green B.R."/>
            <person name="Grisdale C."/>
            <person name="Hempe F."/>
            <person name="Henrissat B."/>
            <person name="Hoppner M.P."/>
            <person name="Ishida K.-I."/>
            <person name="Kim E."/>
            <person name="Koreny L."/>
            <person name="Kroth P.G."/>
            <person name="Liu Y."/>
            <person name="Malik S.-B."/>
            <person name="Maier U.G."/>
            <person name="McRose D."/>
            <person name="Mock T."/>
            <person name="Neilson J.A."/>
            <person name="Onodera N.T."/>
            <person name="Poole A.M."/>
            <person name="Pritham E.J."/>
            <person name="Richards T.A."/>
            <person name="Rocap G."/>
            <person name="Roy S.W."/>
            <person name="Sarai C."/>
            <person name="Schaack S."/>
            <person name="Shirato S."/>
            <person name="Slamovits C.H."/>
            <person name="Spencer D.F."/>
            <person name="Suzuki S."/>
            <person name="Worden A.Z."/>
            <person name="Zauner S."/>
            <person name="Barry K."/>
            <person name="Bell C."/>
            <person name="Bharti A.K."/>
            <person name="Crow J.A."/>
            <person name="Grimwood J."/>
            <person name="Kramer R."/>
            <person name="Lindquist E."/>
            <person name="Lucas S."/>
            <person name="Salamov A."/>
            <person name="McFadden G.I."/>
            <person name="Lane C.E."/>
            <person name="Keeling P.J."/>
            <person name="Gray M.W."/>
            <person name="Grigoriev I.V."/>
            <person name="Archibald J.M."/>
        </authorList>
    </citation>
    <scope>NUCLEOTIDE SEQUENCE</scope>
    <source>
        <strain evidence="5">CCMP2712</strain>
    </source>
</reference>
<feature type="chain" id="PRO_5008770199" evidence="2">
    <location>
        <begin position="23"/>
        <end position="1353"/>
    </location>
</feature>
<reference evidence="3 5" key="1">
    <citation type="journal article" date="2012" name="Nature">
        <title>Algal genomes reveal evolutionary mosaicism and the fate of nucleomorphs.</title>
        <authorList>
            <consortium name="DOE Joint Genome Institute"/>
            <person name="Curtis B.A."/>
            <person name="Tanifuji G."/>
            <person name="Burki F."/>
            <person name="Gruber A."/>
            <person name="Irimia M."/>
            <person name="Maruyama S."/>
            <person name="Arias M.C."/>
            <person name="Ball S.G."/>
            <person name="Gile G.H."/>
            <person name="Hirakawa Y."/>
            <person name="Hopkins J.F."/>
            <person name="Kuo A."/>
            <person name="Rensing S.A."/>
            <person name="Schmutz J."/>
            <person name="Symeonidi A."/>
            <person name="Elias M."/>
            <person name="Eveleigh R.J."/>
            <person name="Herman E.K."/>
            <person name="Klute M.J."/>
            <person name="Nakayama T."/>
            <person name="Obornik M."/>
            <person name="Reyes-Prieto A."/>
            <person name="Armbrust E.V."/>
            <person name="Aves S.J."/>
            <person name="Beiko R.G."/>
            <person name="Coutinho P."/>
            <person name="Dacks J.B."/>
            <person name="Durnford D.G."/>
            <person name="Fast N.M."/>
            <person name="Green B.R."/>
            <person name="Grisdale C.J."/>
            <person name="Hempel F."/>
            <person name="Henrissat B."/>
            <person name="Hoppner M.P."/>
            <person name="Ishida K."/>
            <person name="Kim E."/>
            <person name="Koreny L."/>
            <person name="Kroth P.G."/>
            <person name="Liu Y."/>
            <person name="Malik S.B."/>
            <person name="Maier U.G."/>
            <person name="McRose D."/>
            <person name="Mock T."/>
            <person name="Neilson J.A."/>
            <person name="Onodera N.T."/>
            <person name="Poole A.M."/>
            <person name="Pritham E.J."/>
            <person name="Richards T.A."/>
            <person name="Rocap G."/>
            <person name="Roy S.W."/>
            <person name="Sarai C."/>
            <person name="Schaack S."/>
            <person name="Shirato S."/>
            <person name="Slamovits C.H."/>
            <person name="Spencer D.F."/>
            <person name="Suzuki S."/>
            <person name="Worden A.Z."/>
            <person name="Zauner S."/>
            <person name="Barry K."/>
            <person name="Bell C."/>
            <person name="Bharti A.K."/>
            <person name="Crow J.A."/>
            <person name="Grimwood J."/>
            <person name="Kramer R."/>
            <person name="Lindquist E."/>
            <person name="Lucas S."/>
            <person name="Salamov A."/>
            <person name="McFadden G.I."/>
            <person name="Lane C.E."/>
            <person name="Keeling P.J."/>
            <person name="Gray M.W."/>
            <person name="Grigoriev I.V."/>
            <person name="Archibald J.M."/>
        </authorList>
    </citation>
    <scope>NUCLEOTIDE SEQUENCE</scope>
    <source>
        <strain evidence="3 5">CCMP2712</strain>
    </source>
</reference>
<feature type="compositionally biased region" description="Basic residues" evidence="1">
    <location>
        <begin position="1296"/>
        <end position="1318"/>
    </location>
</feature>
<dbReference type="EnsemblProtists" id="EKX36945">
    <property type="protein sequence ID" value="EKX36945"/>
    <property type="gene ID" value="GUITHDRAFT_145318"/>
</dbReference>
<dbReference type="PaxDb" id="55529-EKX36945"/>